<evidence type="ECO:0000313" key="2">
    <source>
        <dbReference type="EMBL" id="MBO8473947.1"/>
    </source>
</evidence>
<feature type="transmembrane region" description="Helical" evidence="1">
    <location>
        <begin position="15"/>
        <end position="36"/>
    </location>
</feature>
<reference evidence="2" key="1">
    <citation type="submission" date="2020-10" db="EMBL/GenBank/DDBJ databases">
        <authorList>
            <person name="Gilroy R."/>
        </authorList>
    </citation>
    <scope>NUCLEOTIDE SEQUENCE</scope>
    <source>
        <strain evidence="2">B1-13419</strain>
    </source>
</reference>
<feature type="transmembrane region" description="Helical" evidence="1">
    <location>
        <begin position="481"/>
        <end position="500"/>
    </location>
</feature>
<proteinExistence type="predicted"/>
<keyword evidence="1" id="KW-0812">Transmembrane</keyword>
<dbReference type="AlphaFoldDB" id="A0A9D9IJI9"/>
<comment type="caution">
    <text evidence="2">The sequence shown here is derived from an EMBL/GenBank/DDBJ whole genome shotgun (WGS) entry which is preliminary data.</text>
</comment>
<evidence type="ECO:0000256" key="1">
    <source>
        <dbReference type="SAM" id="Phobius"/>
    </source>
</evidence>
<sequence length="553" mass="63385">MKDYNVSVSDDRNGLMFPGFSVVFMQTFAINHRLVFRMPSPGDDDYDRAREIIRETDLDIERQIFVLPAEGGSDNVSRYALKGFDFTMPIDPAEDEDFYPVTLHGHVDVEMNLFFGNTVSINYYFLFDNAGHCYSSSPVVTDHLIALLSTFLGAEHWSKVKDGGDKTDINLESVFKLDSIYLDENGHPTTSPRTRDLSGKGRNFDEIAVLYKKFIYSHCTAFSPDLDNEERKCYVQFRKTHPITVNNDYHYAMVDIWENVMHPTEDGDLFALDRTPKFSEAEIVNHIRDFHKPELIGLLTMYPGEWLYRDAEAYDEVCGENIAIDTDDLVLVGSNLCMVLGTYGRRNGTGQGVDWEEHLKERAHYYVSWPEYLLILQMVIAKKYTIGLANDALIEATLNKKHMSEQTIIGENAQLSMRLSRMLLQLDVVKYSKFPSHKVMFDRTTLRFGLDSDLQRFNDMMAMVDSSLHNLSDYKSMKSDFMLNIILAIISCASTFELFFQQSEMPFLAYFGLETNRFAAVLVSVVAGVTIFAILLVIKNSIVSVWERIREHQ</sequence>
<keyword evidence="1" id="KW-1133">Transmembrane helix</keyword>
<reference evidence="2" key="2">
    <citation type="journal article" date="2021" name="PeerJ">
        <title>Extensive microbial diversity within the chicken gut microbiome revealed by metagenomics and culture.</title>
        <authorList>
            <person name="Gilroy R."/>
            <person name="Ravi A."/>
            <person name="Getino M."/>
            <person name="Pursley I."/>
            <person name="Horton D.L."/>
            <person name="Alikhan N.F."/>
            <person name="Baker D."/>
            <person name="Gharbi K."/>
            <person name="Hall N."/>
            <person name="Watson M."/>
            <person name="Adriaenssens E.M."/>
            <person name="Foster-Nyarko E."/>
            <person name="Jarju S."/>
            <person name="Secka A."/>
            <person name="Antonio M."/>
            <person name="Oren A."/>
            <person name="Chaudhuri R.R."/>
            <person name="La Ragione R."/>
            <person name="Hildebrand F."/>
            <person name="Pallen M.J."/>
        </authorList>
    </citation>
    <scope>NUCLEOTIDE SEQUENCE</scope>
    <source>
        <strain evidence="2">B1-13419</strain>
    </source>
</reference>
<dbReference type="Proteomes" id="UP000823757">
    <property type="component" value="Unassembled WGS sequence"/>
</dbReference>
<accession>A0A9D9IJI9</accession>
<organism evidence="2 3">
    <name type="scientific">Candidatus Cryptobacteroides faecigallinarum</name>
    <dbReference type="NCBI Taxonomy" id="2840763"/>
    <lineage>
        <taxon>Bacteria</taxon>
        <taxon>Pseudomonadati</taxon>
        <taxon>Bacteroidota</taxon>
        <taxon>Bacteroidia</taxon>
        <taxon>Bacteroidales</taxon>
        <taxon>Candidatus Cryptobacteroides</taxon>
    </lineage>
</organism>
<dbReference type="EMBL" id="JADIMD010000021">
    <property type="protein sequence ID" value="MBO8473947.1"/>
    <property type="molecule type" value="Genomic_DNA"/>
</dbReference>
<name>A0A9D9IJI9_9BACT</name>
<evidence type="ECO:0000313" key="3">
    <source>
        <dbReference type="Proteomes" id="UP000823757"/>
    </source>
</evidence>
<feature type="transmembrane region" description="Helical" evidence="1">
    <location>
        <begin position="520"/>
        <end position="538"/>
    </location>
</feature>
<gene>
    <name evidence="2" type="ORF">IAB91_01475</name>
</gene>
<keyword evidence="1" id="KW-0472">Membrane</keyword>
<protein>
    <submittedName>
        <fullName evidence="2">Uncharacterized protein</fullName>
    </submittedName>
</protein>